<feature type="non-terminal residue" evidence="3">
    <location>
        <position position="257"/>
    </location>
</feature>
<evidence type="ECO:0000259" key="1">
    <source>
        <dbReference type="Pfam" id="PF21056"/>
    </source>
</evidence>
<feature type="domain" description="ZSWIM1/3 RNaseH-like" evidence="1">
    <location>
        <begin position="160"/>
        <end position="254"/>
    </location>
</feature>
<name>A0A6G0VKY2_APHCR</name>
<reference evidence="3 4" key="1">
    <citation type="submission" date="2019-08" db="EMBL/GenBank/DDBJ databases">
        <title>Whole genome of Aphis craccivora.</title>
        <authorList>
            <person name="Voronova N.V."/>
            <person name="Shulinski R.S."/>
            <person name="Bandarenka Y.V."/>
            <person name="Zhorov D.G."/>
            <person name="Warner D."/>
        </authorList>
    </citation>
    <scope>NUCLEOTIDE SEQUENCE [LARGE SCALE GENOMIC DNA]</scope>
    <source>
        <strain evidence="3">180601</strain>
        <tissue evidence="3">Whole Body</tissue>
    </source>
</reference>
<evidence type="ECO:0000313" key="4">
    <source>
        <dbReference type="Proteomes" id="UP000478052"/>
    </source>
</evidence>
<dbReference type="Proteomes" id="UP000478052">
    <property type="component" value="Unassembled WGS sequence"/>
</dbReference>
<feature type="domain" description="ZSWIM3 N-terminal" evidence="2">
    <location>
        <begin position="51"/>
        <end position="83"/>
    </location>
</feature>
<evidence type="ECO:0000313" key="3">
    <source>
        <dbReference type="EMBL" id="KAF0695481.1"/>
    </source>
</evidence>
<protein>
    <submittedName>
        <fullName evidence="3">Zinc finger SWIM domain-containing protein 3-like</fullName>
    </submittedName>
</protein>
<dbReference type="PANTHER" id="PTHR31569">
    <property type="entry name" value="SWIM-TYPE DOMAIN-CONTAINING PROTEIN"/>
    <property type="match status" value="1"/>
</dbReference>
<dbReference type="InterPro" id="IPR052579">
    <property type="entry name" value="Zinc_finger_SWIM"/>
</dbReference>
<evidence type="ECO:0000259" key="2">
    <source>
        <dbReference type="Pfam" id="PF21599"/>
    </source>
</evidence>
<dbReference type="InterPro" id="IPR048324">
    <property type="entry name" value="ZSWIM1-3_RNaseH-like"/>
</dbReference>
<organism evidence="3 4">
    <name type="scientific">Aphis craccivora</name>
    <name type="common">Cowpea aphid</name>
    <dbReference type="NCBI Taxonomy" id="307492"/>
    <lineage>
        <taxon>Eukaryota</taxon>
        <taxon>Metazoa</taxon>
        <taxon>Ecdysozoa</taxon>
        <taxon>Arthropoda</taxon>
        <taxon>Hexapoda</taxon>
        <taxon>Insecta</taxon>
        <taxon>Pterygota</taxon>
        <taxon>Neoptera</taxon>
        <taxon>Paraneoptera</taxon>
        <taxon>Hemiptera</taxon>
        <taxon>Sternorrhyncha</taxon>
        <taxon>Aphidomorpha</taxon>
        <taxon>Aphidoidea</taxon>
        <taxon>Aphididae</taxon>
        <taxon>Aphidini</taxon>
        <taxon>Aphis</taxon>
        <taxon>Aphis</taxon>
    </lineage>
</organism>
<dbReference type="PANTHER" id="PTHR31569:SF4">
    <property type="entry name" value="SWIM-TYPE DOMAIN-CONTAINING PROTEIN"/>
    <property type="match status" value="1"/>
</dbReference>
<sequence length="257" mass="29517">MKLGDTFTTFEEFEDSFKVYKNSNFVDYFTKDCKTLNSINAKFPNGRMSTTTMRQGCEASLYLKASECGQFLEITNINENHNHEISKILFSHLPNQRKLKPETKVIVLELMDLKANKKMIQNKIMKDSGKVLTLKDLSNIRITAGNQYSKNDLSKVVNKLKEKFKCRVEISTDEINNLNGIFIQDKVMAESFSSFPEVVFADATYKLLDLRLPVYVLMIEDDNGQSEIAAIGLLVNEEEVTLRWFFETFKKNNPVST</sequence>
<dbReference type="AlphaFoldDB" id="A0A6G0VKY2"/>
<comment type="caution">
    <text evidence="3">The sequence shown here is derived from an EMBL/GenBank/DDBJ whole genome shotgun (WGS) entry which is preliminary data.</text>
</comment>
<gene>
    <name evidence="3" type="ORF">FWK35_00031243</name>
</gene>
<keyword evidence="4" id="KW-1185">Reference proteome</keyword>
<dbReference type="Pfam" id="PF21056">
    <property type="entry name" value="ZSWIM1-3_RNaseH-like"/>
    <property type="match status" value="1"/>
</dbReference>
<proteinExistence type="predicted"/>
<dbReference type="EMBL" id="VUJU01015260">
    <property type="protein sequence ID" value="KAF0695481.1"/>
    <property type="molecule type" value="Genomic_DNA"/>
</dbReference>
<dbReference type="InterPro" id="IPR048325">
    <property type="entry name" value="ZSWIM3_N"/>
</dbReference>
<accession>A0A6G0VKY2</accession>
<dbReference type="Pfam" id="PF21599">
    <property type="entry name" value="ZSWIM3_N"/>
    <property type="match status" value="2"/>
</dbReference>
<dbReference type="OrthoDB" id="124789at2759"/>
<feature type="domain" description="ZSWIM3 N-terminal" evidence="2">
    <location>
        <begin position="1"/>
        <end position="45"/>
    </location>
</feature>